<name>A0A3L0VSR8_ECOLX</name>
<feature type="domain" description="DUF7415" evidence="1">
    <location>
        <begin position="4"/>
        <end position="45"/>
    </location>
</feature>
<evidence type="ECO:0000259" key="1">
    <source>
        <dbReference type="Pfam" id="PF24187"/>
    </source>
</evidence>
<dbReference type="AlphaFoldDB" id="A0A3L0VSR8"/>
<dbReference type="EMBL" id="RNRV01000001">
    <property type="protein sequence ID" value="MHO02938.1"/>
    <property type="molecule type" value="Genomic_DNA"/>
</dbReference>
<evidence type="ECO:0000313" key="2">
    <source>
        <dbReference type="EMBL" id="MHO02938.1"/>
    </source>
</evidence>
<dbReference type="Pfam" id="PF24187">
    <property type="entry name" value="DUF7415"/>
    <property type="match status" value="1"/>
</dbReference>
<dbReference type="InterPro" id="IPR055838">
    <property type="entry name" value="DUF7415"/>
</dbReference>
<protein>
    <recommendedName>
        <fullName evidence="1">DUF7415 domain-containing protein</fullName>
    </recommendedName>
</protein>
<reference evidence="2" key="1">
    <citation type="submission" date="2018-10" db="EMBL/GenBank/DDBJ databases">
        <authorList>
            <consortium name="NARMS: The National Antimicrobial Resistance Monitoring System"/>
        </authorList>
    </citation>
    <scope>NUCLEOTIDE SEQUENCE [LARGE SCALE GENOMIC DNA]</scope>
    <source>
        <strain evidence="2">CVM N17EC0388</strain>
    </source>
</reference>
<gene>
    <name evidence="2" type="ORF">D9F05_00835</name>
</gene>
<comment type="caution">
    <text evidence="2">The sequence shown here is derived from an EMBL/GenBank/DDBJ whole genome shotgun (WGS) entry which is preliminary data.</text>
</comment>
<sequence length="81" mass="9091">MKTINWNQASELGLIVRINREILHPLGLAMCRNPENGASDMLLVSPDGIWVYDQQLMANAPTVSEEEARAKIAEWTKELQA</sequence>
<proteinExistence type="predicted"/>
<organism evidence="2">
    <name type="scientific">Escherichia coli</name>
    <dbReference type="NCBI Taxonomy" id="562"/>
    <lineage>
        <taxon>Bacteria</taxon>
        <taxon>Pseudomonadati</taxon>
        <taxon>Pseudomonadota</taxon>
        <taxon>Gammaproteobacteria</taxon>
        <taxon>Enterobacterales</taxon>
        <taxon>Enterobacteriaceae</taxon>
        <taxon>Escherichia</taxon>
    </lineage>
</organism>
<accession>A0A3L0VSR8</accession>